<dbReference type="InterPro" id="IPR011604">
    <property type="entry name" value="PDDEXK-like_dom_sf"/>
</dbReference>
<accession>A0A8S5PFL2</accession>
<name>A0A8S5PFL2_9CAUD</name>
<protein>
    <submittedName>
        <fullName evidence="1">Exonuclease</fullName>
    </submittedName>
</protein>
<keyword evidence="1" id="KW-0269">Exonuclease</keyword>
<reference evidence="1" key="1">
    <citation type="journal article" date="2021" name="Proc. Natl. Acad. Sci. U.S.A.">
        <title>A Catalog of Tens of Thousands of Viruses from Human Metagenomes Reveals Hidden Associations with Chronic Diseases.</title>
        <authorList>
            <person name="Tisza M.J."/>
            <person name="Buck C.B."/>
        </authorList>
    </citation>
    <scope>NUCLEOTIDE SEQUENCE</scope>
    <source>
        <strain evidence="1">CtMkg9</strain>
    </source>
</reference>
<proteinExistence type="predicted"/>
<keyword evidence="1" id="KW-0378">Hydrolase</keyword>
<dbReference type="GO" id="GO:0004527">
    <property type="term" value="F:exonuclease activity"/>
    <property type="evidence" value="ECO:0007669"/>
    <property type="project" value="UniProtKB-KW"/>
</dbReference>
<evidence type="ECO:0000313" key="1">
    <source>
        <dbReference type="EMBL" id="DAE05413.1"/>
    </source>
</evidence>
<dbReference type="SUPFAM" id="SSF52980">
    <property type="entry name" value="Restriction endonuclease-like"/>
    <property type="match status" value="1"/>
</dbReference>
<keyword evidence="1" id="KW-0540">Nuclease</keyword>
<organism evidence="1">
    <name type="scientific">Siphoviridae sp. ctMkg9</name>
    <dbReference type="NCBI Taxonomy" id="2825463"/>
    <lineage>
        <taxon>Viruses</taxon>
        <taxon>Duplodnaviria</taxon>
        <taxon>Heunggongvirae</taxon>
        <taxon>Uroviricota</taxon>
        <taxon>Caudoviricetes</taxon>
    </lineage>
</organism>
<dbReference type="EMBL" id="BK015410">
    <property type="protein sequence ID" value="DAE05413.1"/>
    <property type="molecule type" value="Genomic_DNA"/>
</dbReference>
<dbReference type="Gene3D" id="3.90.320.10">
    <property type="match status" value="1"/>
</dbReference>
<dbReference type="InterPro" id="IPR011335">
    <property type="entry name" value="Restrct_endonuc-II-like"/>
</dbReference>
<sequence length="170" mass="20286">MVVGNWNTKTFENWWLIKLGLSQNNFSTEATKAGNNYEHKILQALNIPDLEMDKQIIIDRLRVNLDGNSEDCIYEVKTHKIEKEFKVSKQYWRQAQVEMYAYNTRNLYIVAYALNEDDYNNYFNAIDIDRIKFNKVEYDEQFINNEYLPRLQILSECLKKGVFPNANYTE</sequence>